<feature type="compositionally biased region" description="Polar residues" evidence="1">
    <location>
        <begin position="313"/>
        <end position="327"/>
    </location>
</feature>
<evidence type="ECO:0000313" key="2">
    <source>
        <dbReference type="EMBL" id="KAJ8902442.1"/>
    </source>
</evidence>
<organism evidence="2 3">
    <name type="scientific">Rhodosorus marinus</name>
    <dbReference type="NCBI Taxonomy" id="101924"/>
    <lineage>
        <taxon>Eukaryota</taxon>
        <taxon>Rhodophyta</taxon>
        <taxon>Stylonematophyceae</taxon>
        <taxon>Stylonematales</taxon>
        <taxon>Stylonemataceae</taxon>
        <taxon>Rhodosorus</taxon>
    </lineage>
</organism>
<protein>
    <submittedName>
        <fullName evidence="2">Uncharacterized protein</fullName>
    </submittedName>
</protein>
<feature type="region of interest" description="Disordered" evidence="1">
    <location>
        <begin position="248"/>
        <end position="327"/>
    </location>
</feature>
<feature type="region of interest" description="Disordered" evidence="1">
    <location>
        <begin position="479"/>
        <end position="501"/>
    </location>
</feature>
<accession>A0AAV8UML0</accession>
<keyword evidence="3" id="KW-1185">Reference proteome</keyword>
<feature type="compositionally biased region" description="Polar residues" evidence="1">
    <location>
        <begin position="427"/>
        <end position="442"/>
    </location>
</feature>
<feature type="region of interest" description="Disordered" evidence="1">
    <location>
        <begin position="375"/>
        <end position="447"/>
    </location>
</feature>
<sequence>MIAPAEQEGHRRGMVSVTERGTQTEERYEAGTIIDRKRRARKRKLFVDKIAEEMTASTDYPQLDGIEFKRADRLSSPKRKRLLEEKIKPIEELTFDDIKKYNRNQLRAYCSVYGVKRKSKGEMEYDLAKYVQLFHPDDVDYQLNKFQQRKYAGVARGRGTSENCLGGALHNQDTRPNRPLQEEHQSQTIRVNVEQVMGGDQHLQMSQNIQHSGNQVPSNEQLHQLNVAEHSMRVPDHQIPQEGHHLGQNAQLQQAHPLSQGHRMAHHPMDQHQMSNTQQLPNGDDLPNGQHMPSGQHMADREHMSRGRHMSSEQHLSNGQHIPNEQHISTGQHIPNEQHISNGQHIPNEQHINQPQHIPSEQHINQPQHIPSEQHINQPQHINPPQHMPNEQHINPPQHMRTEPHINPGQHLPNEEHMNPPEHMQTDQRMTSSQHMEPNQHSQQEHGMPVEHQVLASQSNHFEGNEMPQQSAAVTHNQMSNAGTSDLPPYQEGAVHTQEGHPHVQALAGGLEHGVEVQGRGHDGNGNVTVSAEFVEGPVL</sequence>
<proteinExistence type="predicted"/>
<evidence type="ECO:0000313" key="3">
    <source>
        <dbReference type="Proteomes" id="UP001157974"/>
    </source>
</evidence>
<comment type="caution">
    <text evidence="2">The sequence shown here is derived from an EMBL/GenBank/DDBJ whole genome shotgun (WGS) entry which is preliminary data.</text>
</comment>
<name>A0AAV8UML0_9RHOD</name>
<dbReference type="EMBL" id="JAMWBK010000009">
    <property type="protein sequence ID" value="KAJ8902442.1"/>
    <property type="molecule type" value="Genomic_DNA"/>
</dbReference>
<feature type="compositionally biased region" description="Polar residues" evidence="1">
    <location>
        <begin position="272"/>
        <end position="281"/>
    </location>
</feature>
<dbReference type="Proteomes" id="UP001157974">
    <property type="component" value="Unassembled WGS sequence"/>
</dbReference>
<dbReference type="AlphaFoldDB" id="A0AAV8UML0"/>
<evidence type="ECO:0000256" key="1">
    <source>
        <dbReference type="SAM" id="MobiDB-lite"/>
    </source>
</evidence>
<gene>
    <name evidence="2" type="ORF">NDN08_006847</name>
</gene>
<feature type="compositionally biased region" description="Polar residues" evidence="1">
    <location>
        <begin position="248"/>
        <end position="257"/>
    </location>
</feature>
<reference evidence="2 3" key="1">
    <citation type="journal article" date="2023" name="Nat. Commun.">
        <title>Origin of minicircular mitochondrial genomes in red algae.</title>
        <authorList>
            <person name="Lee Y."/>
            <person name="Cho C.H."/>
            <person name="Lee Y.M."/>
            <person name="Park S.I."/>
            <person name="Yang J.H."/>
            <person name="West J.A."/>
            <person name="Bhattacharya D."/>
            <person name="Yoon H.S."/>
        </authorList>
    </citation>
    <scope>NUCLEOTIDE SEQUENCE [LARGE SCALE GENOMIC DNA]</scope>
    <source>
        <strain evidence="2 3">CCMP1338</strain>
        <tissue evidence="2">Whole cell</tissue>
    </source>
</reference>
<feature type="compositionally biased region" description="Basic and acidic residues" evidence="1">
    <location>
        <begin position="413"/>
        <end position="426"/>
    </location>
</feature>